<comment type="caution">
    <text evidence="2">The sequence shown here is derived from an EMBL/GenBank/DDBJ whole genome shotgun (WGS) entry which is preliminary data.</text>
</comment>
<feature type="signal peptide" evidence="1">
    <location>
        <begin position="1"/>
        <end position="16"/>
    </location>
</feature>
<keyword evidence="3" id="KW-1185">Reference proteome</keyword>
<feature type="chain" id="PRO_5012418112" description="DFP2-like protein" evidence="1">
    <location>
        <begin position="17"/>
        <end position="99"/>
    </location>
</feature>
<reference evidence="2 3" key="1">
    <citation type="submission" date="2017-03" db="EMBL/GenBank/DDBJ databases">
        <title>Genome Survey of Euroglyphus maynei.</title>
        <authorList>
            <person name="Arlian L.G."/>
            <person name="Morgan M.S."/>
            <person name="Rider S.D."/>
        </authorList>
    </citation>
    <scope>NUCLEOTIDE SEQUENCE [LARGE SCALE GENOMIC DNA]</scope>
    <source>
        <strain evidence="2">Arlian Lab</strain>
        <tissue evidence="2">Whole body</tissue>
    </source>
</reference>
<organism evidence="2 3">
    <name type="scientific">Euroglyphus maynei</name>
    <name type="common">Mayne's house dust mite</name>
    <dbReference type="NCBI Taxonomy" id="6958"/>
    <lineage>
        <taxon>Eukaryota</taxon>
        <taxon>Metazoa</taxon>
        <taxon>Ecdysozoa</taxon>
        <taxon>Arthropoda</taxon>
        <taxon>Chelicerata</taxon>
        <taxon>Arachnida</taxon>
        <taxon>Acari</taxon>
        <taxon>Acariformes</taxon>
        <taxon>Sarcoptiformes</taxon>
        <taxon>Astigmata</taxon>
        <taxon>Psoroptidia</taxon>
        <taxon>Analgoidea</taxon>
        <taxon>Pyroglyphidae</taxon>
        <taxon>Pyroglyphinae</taxon>
        <taxon>Euroglyphus</taxon>
    </lineage>
</organism>
<sequence>MFKLFIILALVATAYASGYASTSSANSAGGYGYTGTGLSGGQTVSAAVQTRHQVNFVDVPTTQNLQPTTIEIGASQLPVTILFRSSSSSLNVQQFHDGI</sequence>
<name>A0A1Y3AWJ2_EURMA</name>
<evidence type="ECO:0008006" key="4">
    <source>
        <dbReference type="Google" id="ProtNLM"/>
    </source>
</evidence>
<keyword evidence="1" id="KW-0732">Signal</keyword>
<protein>
    <recommendedName>
        <fullName evidence="4">DFP2-like protein</fullName>
    </recommendedName>
</protein>
<gene>
    <name evidence="2" type="ORF">BLA29_011543</name>
</gene>
<evidence type="ECO:0000313" key="2">
    <source>
        <dbReference type="EMBL" id="OTF72164.1"/>
    </source>
</evidence>
<dbReference type="AlphaFoldDB" id="A0A1Y3AWJ2"/>
<accession>A0A1Y3AWJ2</accession>
<evidence type="ECO:0000313" key="3">
    <source>
        <dbReference type="Proteomes" id="UP000194236"/>
    </source>
</evidence>
<dbReference type="EMBL" id="MUJZ01057595">
    <property type="protein sequence ID" value="OTF72164.1"/>
    <property type="molecule type" value="Genomic_DNA"/>
</dbReference>
<proteinExistence type="predicted"/>
<evidence type="ECO:0000256" key="1">
    <source>
        <dbReference type="SAM" id="SignalP"/>
    </source>
</evidence>
<dbReference type="Proteomes" id="UP000194236">
    <property type="component" value="Unassembled WGS sequence"/>
</dbReference>